<sequence>MKEWVCSCGGKHFKLVGEIEKEVFFDENENIISEKIITDNIVLKCMCCGEATASKRIKVLAKYQDKKGIE</sequence>
<evidence type="ECO:0000313" key="1">
    <source>
        <dbReference type="EMBL" id="AVQ32620.1"/>
    </source>
</evidence>
<dbReference type="RefSeq" id="WP_005950121.1">
    <property type="nucleotide sequence ID" value="NZ_CP028104.1"/>
</dbReference>
<name>A0ABN5JK34_FUSVA</name>
<dbReference type="Proteomes" id="UP000241238">
    <property type="component" value="Plasmid pFvar_27725"/>
</dbReference>
<organism evidence="1 2">
    <name type="scientific">Fusobacterium varium ATCC 27725</name>
    <dbReference type="NCBI Taxonomy" id="469618"/>
    <lineage>
        <taxon>Bacteria</taxon>
        <taxon>Fusobacteriati</taxon>
        <taxon>Fusobacteriota</taxon>
        <taxon>Fusobacteriia</taxon>
        <taxon>Fusobacteriales</taxon>
        <taxon>Fusobacteriaceae</taxon>
        <taxon>Fusobacterium</taxon>
    </lineage>
</organism>
<keyword evidence="1" id="KW-0614">Plasmid</keyword>
<gene>
    <name evidence="1" type="ORF">C4N18_15345</name>
</gene>
<accession>A0ABN5JK34</accession>
<dbReference type="EMBL" id="CP028104">
    <property type="protein sequence ID" value="AVQ32620.1"/>
    <property type="molecule type" value="Genomic_DNA"/>
</dbReference>
<proteinExistence type="predicted"/>
<keyword evidence="2" id="KW-1185">Reference proteome</keyword>
<protein>
    <submittedName>
        <fullName evidence="1">Uncharacterized protein</fullName>
    </submittedName>
</protein>
<dbReference type="GeneID" id="77469382"/>
<geneLocation type="plasmid" evidence="2">
    <name>pfvar_27725</name>
</geneLocation>
<reference evidence="2" key="1">
    <citation type="journal article" date="2018" name="MSphere">
        <title>Fusobacterium Genomics Using MinION and Illumina Sequencing Enables Genome Completion and Correction.</title>
        <authorList>
            <person name="Todd S.M."/>
            <person name="Settlage R.E."/>
            <person name="Lahmers K.K."/>
            <person name="Slade D.J."/>
        </authorList>
    </citation>
    <scope>NUCLEOTIDE SEQUENCE [LARGE SCALE GENOMIC DNA]</scope>
    <source>
        <strain evidence="2">ATCC 27725</strain>
    </source>
</reference>
<evidence type="ECO:0000313" key="2">
    <source>
        <dbReference type="Proteomes" id="UP000241238"/>
    </source>
</evidence>